<feature type="compositionally biased region" description="Acidic residues" evidence="1">
    <location>
        <begin position="330"/>
        <end position="340"/>
    </location>
</feature>
<proteinExistence type="predicted"/>
<feature type="compositionally biased region" description="Acidic residues" evidence="1">
    <location>
        <begin position="383"/>
        <end position="393"/>
    </location>
</feature>
<gene>
    <name evidence="3" type="ORF">THAOC_28721</name>
</gene>
<dbReference type="AlphaFoldDB" id="K0RIE4"/>
<feature type="region of interest" description="Disordered" evidence="1">
    <location>
        <begin position="219"/>
        <end position="239"/>
    </location>
</feature>
<feature type="region of interest" description="Disordered" evidence="1">
    <location>
        <begin position="439"/>
        <end position="460"/>
    </location>
</feature>
<feature type="region of interest" description="Disordered" evidence="1">
    <location>
        <begin position="500"/>
        <end position="612"/>
    </location>
</feature>
<reference evidence="3 4" key="1">
    <citation type="journal article" date="2012" name="Genome Biol.">
        <title>Genome and low-iron response of an oceanic diatom adapted to chronic iron limitation.</title>
        <authorList>
            <person name="Lommer M."/>
            <person name="Specht M."/>
            <person name="Roy A.S."/>
            <person name="Kraemer L."/>
            <person name="Andreson R."/>
            <person name="Gutowska M.A."/>
            <person name="Wolf J."/>
            <person name="Bergner S.V."/>
            <person name="Schilhabel M.B."/>
            <person name="Klostermeier U.C."/>
            <person name="Beiko R.G."/>
            <person name="Rosenstiel P."/>
            <person name="Hippler M."/>
            <person name="Laroche J."/>
        </authorList>
    </citation>
    <scope>NUCLEOTIDE SEQUENCE [LARGE SCALE GENOMIC DNA]</scope>
    <source>
        <strain evidence="3 4">CCMP1005</strain>
    </source>
</reference>
<feature type="region of interest" description="Disordered" evidence="1">
    <location>
        <begin position="330"/>
        <end position="352"/>
    </location>
</feature>
<dbReference type="eggNOG" id="ENOG502QYXR">
    <property type="taxonomic scope" value="Eukaryota"/>
</dbReference>
<name>K0RIE4_THAOC</name>
<keyword evidence="2" id="KW-1133">Transmembrane helix</keyword>
<feature type="compositionally biased region" description="Acidic residues" evidence="1">
    <location>
        <begin position="500"/>
        <end position="544"/>
    </location>
</feature>
<dbReference type="EMBL" id="AGNL01040529">
    <property type="protein sequence ID" value="EJK52049.1"/>
    <property type="molecule type" value="Genomic_DNA"/>
</dbReference>
<keyword evidence="2" id="KW-0472">Membrane</keyword>
<feature type="compositionally biased region" description="Acidic residues" evidence="1">
    <location>
        <begin position="273"/>
        <end position="283"/>
    </location>
</feature>
<dbReference type="Proteomes" id="UP000266841">
    <property type="component" value="Unassembled WGS sequence"/>
</dbReference>
<comment type="caution">
    <text evidence="3">The sequence shown here is derived from an EMBL/GenBank/DDBJ whole genome shotgun (WGS) entry which is preliminary data.</text>
</comment>
<feature type="compositionally biased region" description="Polar residues" evidence="1">
    <location>
        <begin position="446"/>
        <end position="458"/>
    </location>
</feature>
<evidence type="ECO:0000313" key="3">
    <source>
        <dbReference type="EMBL" id="EJK52049.1"/>
    </source>
</evidence>
<feature type="region of interest" description="Disordered" evidence="1">
    <location>
        <begin position="123"/>
        <end position="158"/>
    </location>
</feature>
<feature type="region of interest" description="Disordered" evidence="1">
    <location>
        <begin position="382"/>
        <end position="407"/>
    </location>
</feature>
<organism evidence="3 4">
    <name type="scientific">Thalassiosira oceanica</name>
    <name type="common">Marine diatom</name>
    <dbReference type="NCBI Taxonomy" id="159749"/>
    <lineage>
        <taxon>Eukaryota</taxon>
        <taxon>Sar</taxon>
        <taxon>Stramenopiles</taxon>
        <taxon>Ochrophyta</taxon>
        <taxon>Bacillariophyta</taxon>
        <taxon>Coscinodiscophyceae</taxon>
        <taxon>Thalassiosirophycidae</taxon>
        <taxon>Thalassiosirales</taxon>
        <taxon>Thalassiosiraceae</taxon>
        <taxon>Thalassiosira</taxon>
    </lineage>
</organism>
<evidence type="ECO:0000256" key="2">
    <source>
        <dbReference type="SAM" id="Phobius"/>
    </source>
</evidence>
<evidence type="ECO:0000256" key="1">
    <source>
        <dbReference type="SAM" id="MobiDB-lite"/>
    </source>
</evidence>
<feature type="region of interest" description="Disordered" evidence="1">
    <location>
        <begin position="264"/>
        <end position="297"/>
    </location>
</feature>
<feature type="compositionally biased region" description="Polar residues" evidence="1">
    <location>
        <begin position="138"/>
        <end position="151"/>
    </location>
</feature>
<sequence length="726" mass="80281">MEEDKVQPRPSVRSGASLEELEAFVELSSMPTPRNDAAHARLAPEEIPIYNGIVVPTERTRFQTWAEHFRDNYKSIIGLMILAIASAVTVGIVLDRRRNNIPNMDILEPPVDPADLQFDPDDTTGILGMDMLPPGSEGSEQSPTDPSSSEVNYDPSEEELQMQEILKLEAEQNKAMMPEGWDPNNPKASLDALKDQNTVPSEETELGASMSEEEAYQGDPLMQDDPMFDDPMYDPNSPEFDEAALAELDEESLSILAEKYGDEIMDKLPDGPPLEEEPIENEFDPANPMYDPSSPEFDEAALGELDQKSLATLADMYGDEFRDKLPEELEEEPIENEFDSTDPMYDPSSPEFDEAALGELDEESLSTLADMYGDEFRDKLSEEFEEEPIENEFDPANPMYDPSSPEFDELALGELDEESLATLAEKYGDEIMEYGDEGELGEDQLDPTNDPSLDTINFNDPKYDHNSAFYDPEAVNELSDADKVLIEKMYGKITYEEPAYEDEITPIEDPMDPAYDPAEEPFDELGDPGDDLDEAQMEEYEDTADMATASPPPLADMPTSATGMPPGAEIGQEPNWDPAFTPAPVGEGEDEMNLYPEDEPGYPEDEPGPGEDVEEKWGLENEWPLGPTDKPTPRPTVLYVPYDYDESPEEGTAVEAGDAGDEVFYHGLEPQIGPVGKYLDGVGSPEEIEEDKNVQVVGGVLLALFLVLVLVTAHSVMNNPDGLCAG</sequence>
<feature type="compositionally biased region" description="Acidic residues" evidence="1">
    <location>
        <begin position="587"/>
        <end position="612"/>
    </location>
</feature>
<keyword evidence="2" id="KW-0812">Transmembrane</keyword>
<protein>
    <submittedName>
        <fullName evidence="3">Uncharacterized protein</fullName>
    </submittedName>
</protein>
<feature type="transmembrane region" description="Helical" evidence="2">
    <location>
        <begin position="75"/>
        <end position="94"/>
    </location>
</feature>
<accession>K0RIE4</accession>
<evidence type="ECO:0000313" key="4">
    <source>
        <dbReference type="Proteomes" id="UP000266841"/>
    </source>
</evidence>
<keyword evidence="4" id="KW-1185">Reference proteome</keyword>